<dbReference type="AlphaFoldDB" id="A0A6S7GIY5"/>
<evidence type="ECO:0000256" key="4">
    <source>
        <dbReference type="ARBA" id="ARBA00021569"/>
    </source>
</evidence>
<evidence type="ECO:0000256" key="2">
    <source>
        <dbReference type="ARBA" id="ARBA00010897"/>
    </source>
</evidence>
<name>A0A6S7GIY5_PARCT</name>
<dbReference type="EMBL" id="CACRXK020001427">
    <property type="protein sequence ID" value="CAB3989076.1"/>
    <property type="molecule type" value="Genomic_DNA"/>
</dbReference>
<dbReference type="Pfam" id="PF17767">
    <property type="entry name" value="NAPRTase_N"/>
    <property type="match status" value="1"/>
</dbReference>
<dbReference type="SUPFAM" id="SSF51690">
    <property type="entry name" value="Nicotinate/Quinolinate PRTase C-terminal domain-like"/>
    <property type="match status" value="1"/>
</dbReference>
<dbReference type="EC" id="6.3.4.21" evidence="3 11"/>
<keyword evidence="6 11" id="KW-0436">Ligase</keyword>
<keyword evidence="13" id="KW-1185">Reference proteome</keyword>
<evidence type="ECO:0000256" key="8">
    <source>
        <dbReference type="ARBA" id="ARBA00022679"/>
    </source>
</evidence>
<evidence type="ECO:0000256" key="9">
    <source>
        <dbReference type="ARBA" id="ARBA00023426"/>
    </source>
</evidence>
<dbReference type="Proteomes" id="UP001152795">
    <property type="component" value="Unassembled WGS sequence"/>
</dbReference>
<dbReference type="OrthoDB" id="193380at2759"/>
<organism evidence="12 13">
    <name type="scientific">Paramuricea clavata</name>
    <name type="common">Red gorgonian</name>
    <name type="synonym">Violescent sea-whip</name>
    <dbReference type="NCBI Taxonomy" id="317549"/>
    <lineage>
        <taxon>Eukaryota</taxon>
        <taxon>Metazoa</taxon>
        <taxon>Cnidaria</taxon>
        <taxon>Anthozoa</taxon>
        <taxon>Octocorallia</taxon>
        <taxon>Malacalcyonacea</taxon>
        <taxon>Plexauridae</taxon>
        <taxon>Paramuricea</taxon>
    </lineage>
</organism>
<gene>
    <name evidence="12" type="ORF">PACLA_8A037431</name>
</gene>
<dbReference type="SUPFAM" id="SSF54675">
    <property type="entry name" value="Nicotinate/Quinolinate PRTase N-terminal domain-like"/>
    <property type="match status" value="1"/>
</dbReference>
<dbReference type="UniPathway" id="UPA00253">
    <property type="reaction ID" value="UER00457"/>
</dbReference>
<evidence type="ECO:0000256" key="6">
    <source>
        <dbReference type="ARBA" id="ARBA00022598"/>
    </source>
</evidence>
<proteinExistence type="inferred from homology"/>
<keyword evidence="8 11" id="KW-0808">Transferase</keyword>
<evidence type="ECO:0000256" key="10">
    <source>
        <dbReference type="ARBA" id="ARBA00048668"/>
    </source>
</evidence>
<evidence type="ECO:0000256" key="5">
    <source>
        <dbReference type="ARBA" id="ARBA00022553"/>
    </source>
</evidence>
<accession>A0A6S7GIY5</accession>
<evidence type="ECO:0000256" key="1">
    <source>
        <dbReference type="ARBA" id="ARBA00004952"/>
    </source>
</evidence>
<comment type="function">
    <text evidence="9">Catalyzes the first step in the biosynthesis of NAD from nicotinic acid, the ATP-dependent synthesis of beta-nicotinate D-ribonucleotide from nicotinate and 5-phospho-D-ribose 1-phosphate. Helps prevent cellular oxidative stress via its role in NAD biosynthesis.</text>
</comment>
<dbReference type="Gene3D" id="3.20.20.70">
    <property type="entry name" value="Aldolase class I"/>
    <property type="match status" value="1"/>
</dbReference>
<dbReference type="PANTHER" id="PTHR11098:SF1">
    <property type="entry name" value="NICOTINATE PHOSPHORIBOSYLTRANSFERASE"/>
    <property type="match status" value="1"/>
</dbReference>
<comment type="similarity">
    <text evidence="2 11">Belongs to the NAPRTase family.</text>
</comment>
<dbReference type="GO" id="GO:0034355">
    <property type="term" value="P:NAD+ biosynthetic process via the salvage pathway"/>
    <property type="evidence" value="ECO:0007669"/>
    <property type="project" value="TreeGrafter"/>
</dbReference>
<comment type="PTM">
    <text evidence="11">Transiently phosphorylated on a His residue during the reaction cycle. Phosphorylation strongly increases the affinity for substrates and increases the rate of nicotinate D-ribonucleotide production. Dephosphorylation regenerates the low-affinity form of the enzyme, leading to product release.</text>
</comment>
<dbReference type="GO" id="GO:0004516">
    <property type="term" value="F:nicotinate phosphoribosyltransferase activity"/>
    <property type="evidence" value="ECO:0007669"/>
    <property type="project" value="UniProtKB-UniRule"/>
</dbReference>
<comment type="pathway">
    <text evidence="1 11">Cofactor biosynthesis; NAD(+) biosynthesis; nicotinate D-ribonucleotide from nicotinate: step 1/1.</text>
</comment>
<keyword evidence="7 11" id="KW-0662">Pyridine nucleotide biosynthesis</keyword>
<evidence type="ECO:0000256" key="11">
    <source>
        <dbReference type="RuleBase" id="RU365100"/>
    </source>
</evidence>
<evidence type="ECO:0000313" key="12">
    <source>
        <dbReference type="EMBL" id="CAB3989076.1"/>
    </source>
</evidence>
<keyword evidence="5" id="KW-0597">Phosphoprotein</keyword>
<dbReference type="InterPro" id="IPR013785">
    <property type="entry name" value="Aldolase_TIM"/>
</dbReference>
<dbReference type="NCBIfam" id="TIGR01513">
    <property type="entry name" value="NAPRTase_put"/>
    <property type="match status" value="1"/>
</dbReference>
<protein>
    <recommendedName>
        <fullName evidence="4 11">Nicotinate phosphoribosyltransferase</fullName>
        <ecNumber evidence="3 11">6.3.4.21</ecNumber>
    </recommendedName>
</protein>
<dbReference type="PIRSF" id="PIRSF000484">
    <property type="entry name" value="NAPRT"/>
    <property type="match status" value="1"/>
</dbReference>
<dbReference type="InterPro" id="IPR040727">
    <property type="entry name" value="NAPRTase_N"/>
</dbReference>
<dbReference type="GO" id="GO:0016757">
    <property type="term" value="F:glycosyltransferase activity"/>
    <property type="evidence" value="ECO:0007669"/>
    <property type="project" value="UniProtKB-KW"/>
</dbReference>
<evidence type="ECO:0000256" key="7">
    <source>
        <dbReference type="ARBA" id="ARBA00022642"/>
    </source>
</evidence>
<comment type="caution">
    <text evidence="12">The sequence shown here is derived from an EMBL/GenBank/DDBJ whole genome shotgun (WGS) entry which is preliminary data.</text>
</comment>
<dbReference type="InterPro" id="IPR007229">
    <property type="entry name" value="Nic_PRibTrfase-Fam"/>
</dbReference>
<evidence type="ECO:0000313" key="13">
    <source>
        <dbReference type="Proteomes" id="UP001152795"/>
    </source>
</evidence>
<evidence type="ECO:0000256" key="3">
    <source>
        <dbReference type="ARBA" id="ARBA00013236"/>
    </source>
</evidence>
<dbReference type="InterPro" id="IPR006405">
    <property type="entry name" value="Nic_PRibTrfase_pncB"/>
</dbReference>
<dbReference type="FunFam" id="3.20.140.10:FF:000002">
    <property type="entry name" value="Nicotinate phosphoribosyltransferase"/>
    <property type="match status" value="1"/>
</dbReference>
<reference evidence="12" key="1">
    <citation type="submission" date="2020-04" db="EMBL/GenBank/DDBJ databases">
        <authorList>
            <person name="Alioto T."/>
            <person name="Alioto T."/>
            <person name="Gomez Garrido J."/>
        </authorList>
    </citation>
    <scope>NUCLEOTIDE SEQUENCE</scope>
    <source>
        <strain evidence="12">A484AB</strain>
    </source>
</reference>
<dbReference type="GO" id="GO:0005829">
    <property type="term" value="C:cytosol"/>
    <property type="evidence" value="ECO:0007669"/>
    <property type="project" value="TreeGrafter"/>
</dbReference>
<dbReference type="PANTHER" id="PTHR11098">
    <property type="entry name" value="NICOTINATE PHOSPHORIBOSYLTRANSFERASE"/>
    <property type="match status" value="1"/>
</dbReference>
<sequence length="294" mass="32693">MSSSRNFCSYGPCSPMLTDLYQITMVYGYWKAGKQNDHAAFDLYFRKNPFHGEFTIFAGLQECLNYIENFKITDQDVAYLRTVFPDTTEEEFYTFFKQLNTSKVTVMAIKEGSVVFPKEPLLVISGPLAVTQMMETTLLTLVNYASLVATNAARFRLAAGPGKTLLEFGLRRAQGPNGGLSASKYSYMGGFDGTSNVMAGMLYGVPIKGTHAHSFVSSFNAEEKNRIGKLQPSDRSKPPRDFYPETVKWLKKLAPVLKVVESETNVGERVGLSAYATAFPTSFLALVDTYNVLR</sequence>
<keyword evidence="12" id="KW-0328">Glycosyltransferase</keyword>
<dbReference type="Gene3D" id="3.20.140.10">
    <property type="entry name" value="nicotinate phosphoribosyltransferase"/>
    <property type="match status" value="1"/>
</dbReference>
<comment type="catalytic activity">
    <reaction evidence="10 11">
        <text>5-phospho-alpha-D-ribose 1-diphosphate + nicotinate + ATP + H2O = nicotinate beta-D-ribonucleotide + ADP + phosphate + diphosphate</text>
        <dbReference type="Rhea" id="RHEA:36163"/>
        <dbReference type="ChEBI" id="CHEBI:15377"/>
        <dbReference type="ChEBI" id="CHEBI:30616"/>
        <dbReference type="ChEBI" id="CHEBI:32544"/>
        <dbReference type="ChEBI" id="CHEBI:33019"/>
        <dbReference type="ChEBI" id="CHEBI:43474"/>
        <dbReference type="ChEBI" id="CHEBI:57502"/>
        <dbReference type="ChEBI" id="CHEBI:58017"/>
        <dbReference type="ChEBI" id="CHEBI:456216"/>
        <dbReference type="EC" id="6.3.4.21"/>
    </reaction>
</comment>
<dbReference type="InterPro" id="IPR036068">
    <property type="entry name" value="Nicotinate_pribotase-like_C"/>
</dbReference>